<dbReference type="Pfam" id="PF07396">
    <property type="entry name" value="Porin_O_P"/>
    <property type="match status" value="1"/>
</dbReference>
<sequence>MPFGYCAQQGARRRARRCHNHALPIAWPHATNRYRGFVMPTLSIVLRALPWLALAPTAAAVTPTFGGYIHYDQVRFLDDNAHPADRVSYWRRVDPIIQLKGERWNLRLMPELTRDENKLLDAYVAFEIDQDWTLTVGRTKPPISLDRLKSSNAITFVESSLVGELAPNRDNGLMLGWKPGKHWQVQAGVFDGAPDGEIAHSPDAGAELVGHVQFKQPLLGGRWRVGVTGSRGDRKGSLEDPRLGRYRTPGRETIFRYRGDAIADGRFTRVGAYSDWYRGPAHLQIETLQSRHALRRGGTSASLDHRAWELQGGWVLTGEDASFDAIAPARPLLGGNGGFGAVQVAARIGRLDADVDAFPFYANPGTAWRRTRSRGVTVNWWPNRHLRLGIDYERTRLDAAPGGTDRREDVLLTRIGLVY</sequence>
<dbReference type="Proteomes" id="UP000267049">
    <property type="component" value="Unassembled WGS sequence"/>
</dbReference>
<dbReference type="AlphaFoldDB" id="A0A3M8SR68"/>
<keyword evidence="2" id="KW-1185">Reference proteome</keyword>
<evidence type="ECO:0000313" key="2">
    <source>
        <dbReference type="Proteomes" id="UP000267049"/>
    </source>
</evidence>
<dbReference type="InterPro" id="IPR010870">
    <property type="entry name" value="Porin_O/P"/>
</dbReference>
<organism evidence="1 2">
    <name type="scientific">Montanilutibacter psychrotolerans</name>
    <dbReference type="NCBI Taxonomy" id="1327343"/>
    <lineage>
        <taxon>Bacteria</taxon>
        <taxon>Pseudomonadati</taxon>
        <taxon>Pseudomonadota</taxon>
        <taxon>Gammaproteobacteria</taxon>
        <taxon>Lysobacterales</taxon>
        <taxon>Lysobacteraceae</taxon>
        <taxon>Montanilutibacter</taxon>
    </lineage>
</organism>
<dbReference type="OrthoDB" id="9807854at2"/>
<comment type="caution">
    <text evidence="1">The sequence shown here is derived from an EMBL/GenBank/DDBJ whole genome shotgun (WGS) entry which is preliminary data.</text>
</comment>
<evidence type="ECO:0000313" key="1">
    <source>
        <dbReference type="EMBL" id="RNF83828.1"/>
    </source>
</evidence>
<evidence type="ECO:0008006" key="3">
    <source>
        <dbReference type="Google" id="ProtNLM"/>
    </source>
</evidence>
<reference evidence="1 2" key="1">
    <citation type="submission" date="2018-11" db="EMBL/GenBank/DDBJ databases">
        <title>Lysobacter cryohumiis sp. nov., isolated from soil in the Tianshan Mountains, Xinjiang, China.</title>
        <authorList>
            <person name="Luo Y."/>
            <person name="Sheng H."/>
        </authorList>
    </citation>
    <scope>NUCLEOTIDE SEQUENCE [LARGE SCALE GENOMIC DNA]</scope>
    <source>
        <strain evidence="1 2">ZS60</strain>
    </source>
</reference>
<name>A0A3M8SR68_9GAMM</name>
<dbReference type="SUPFAM" id="SSF56935">
    <property type="entry name" value="Porins"/>
    <property type="match status" value="1"/>
</dbReference>
<accession>A0A3M8SR68</accession>
<proteinExistence type="predicted"/>
<dbReference type="Gene3D" id="2.40.160.10">
    <property type="entry name" value="Porin"/>
    <property type="match status" value="1"/>
</dbReference>
<protein>
    <recommendedName>
        <fullName evidence="3">Porin</fullName>
    </recommendedName>
</protein>
<dbReference type="InterPro" id="IPR023614">
    <property type="entry name" value="Porin_dom_sf"/>
</dbReference>
<gene>
    <name evidence="1" type="ORF">EER27_10735</name>
</gene>
<dbReference type="EMBL" id="RIBS01000004">
    <property type="protein sequence ID" value="RNF83828.1"/>
    <property type="molecule type" value="Genomic_DNA"/>
</dbReference>